<reference evidence="5 7" key="1">
    <citation type="submission" date="2018-10" db="EMBL/GenBank/DDBJ databases">
        <title>Co-occurring genomic capacity for anaerobic methane metabolism and dissimilatory sulfite reduction discovered in the Korarchaeota.</title>
        <authorList>
            <person name="Mckay L.J."/>
            <person name="Dlakic M."/>
            <person name="Fields M.W."/>
            <person name="Delmont T.O."/>
            <person name="Eren A.M."/>
            <person name="Jay Z.J."/>
            <person name="Klingelsmith K.B."/>
            <person name="Rusch D.B."/>
            <person name="Inskeep W.P."/>
        </authorList>
    </citation>
    <scope>NUCLEOTIDE SEQUENCE [LARGE SCALE GENOMIC DNA]</scope>
    <source>
        <strain evidence="5 7">MDKW</strain>
    </source>
</reference>
<reference evidence="6 8" key="2">
    <citation type="journal article" date="2019" name="Nat. Microbiol.">
        <title>Wide diversity of methane and short-chain alkane metabolisms in uncultured archaea.</title>
        <authorList>
            <person name="Borrel G."/>
            <person name="Adam P.S."/>
            <person name="McKay L.J."/>
            <person name="Chen L.X."/>
            <person name="Sierra-Garcia I.N."/>
            <person name="Sieber C.M."/>
            <person name="Letourneur Q."/>
            <person name="Ghozlane A."/>
            <person name="Andersen G.L."/>
            <person name="Li W.J."/>
            <person name="Hallam S.J."/>
            <person name="Muyzer G."/>
            <person name="de Oliveira V.M."/>
            <person name="Inskeep W.P."/>
            <person name="Banfield J.F."/>
            <person name="Gribaldo S."/>
        </authorList>
    </citation>
    <scope>NUCLEOTIDE SEQUENCE [LARGE SCALE GENOMIC DNA]</scope>
    <source>
        <strain evidence="6">NM4</strain>
    </source>
</reference>
<dbReference type="GO" id="GO:0006565">
    <property type="term" value="P:L-serine catabolic process"/>
    <property type="evidence" value="ECO:0007669"/>
    <property type="project" value="TreeGrafter"/>
</dbReference>
<accession>A0A3R9X0Y2</accession>
<evidence type="ECO:0000256" key="3">
    <source>
        <dbReference type="ARBA" id="ARBA00023239"/>
    </source>
</evidence>
<dbReference type="Proteomes" id="UP000277582">
    <property type="component" value="Unassembled WGS sequence"/>
</dbReference>
<dbReference type="AlphaFoldDB" id="A0A3R9X0Y2"/>
<sequence>MELEESEAHQRLALETPFFRAYGLEKVFGFGRIFIKYEGGNPTGTQKDRAAVLHAKRAAENGFDTITVGTCGNYGASIAYYASLSGLRSVIFVPKGYLLIREREMRDYGAEIVRVDGKYEEAVKLSSIMASRNGWYDANPGGKSRRISLMGYARIAHEIYRELGRAPTTVSVPVGNGTTLAGIYHGFLLLRKKGLIERVPRMIGASTVHGNPVVRSFKMGFRRMVPLSPDRIVETDVNEPLVAYYSYEGDEALNAIRRSGGYAGFVSDEKMIYYANLLRNLEGISVLPASASAIDALRQFVLRRRVRGDHVVVITGRSII</sequence>
<evidence type="ECO:0000256" key="2">
    <source>
        <dbReference type="ARBA" id="ARBA00022898"/>
    </source>
</evidence>
<evidence type="ECO:0000259" key="4">
    <source>
        <dbReference type="Pfam" id="PF00291"/>
    </source>
</evidence>
<dbReference type="NCBIfam" id="NF004996">
    <property type="entry name" value="PRK06381.1"/>
    <property type="match status" value="1"/>
</dbReference>
<dbReference type="GO" id="GO:0003941">
    <property type="term" value="F:L-serine ammonia-lyase activity"/>
    <property type="evidence" value="ECO:0007669"/>
    <property type="project" value="TreeGrafter"/>
</dbReference>
<dbReference type="Gene3D" id="3.40.50.1100">
    <property type="match status" value="2"/>
</dbReference>
<keyword evidence="7" id="KW-1185">Reference proteome</keyword>
<protein>
    <submittedName>
        <fullName evidence="5">Pyridoxal-phosphate dependent enzyme</fullName>
    </submittedName>
</protein>
<evidence type="ECO:0000313" key="8">
    <source>
        <dbReference type="Proteomes" id="UP000316217"/>
    </source>
</evidence>
<comment type="caution">
    <text evidence="5">The sequence shown here is derived from an EMBL/GenBank/DDBJ whole genome shotgun (WGS) entry which is preliminary data.</text>
</comment>
<dbReference type="SUPFAM" id="SSF53686">
    <property type="entry name" value="Tryptophan synthase beta subunit-like PLP-dependent enzymes"/>
    <property type="match status" value="1"/>
</dbReference>
<evidence type="ECO:0000313" key="7">
    <source>
        <dbReference type="Proteomes" id="UP000277582"/>
    </source>
</evidence>
<keyword evidence="2" id="KW-0663">Pyridoxal phosphate</keyword>
<dbReference type="GO" id="GO:0009097">
    <property type="term" value="P:isoleucine biosynthetic process"/>
    <property type="evidence" value="ECO:0007669"/>
    <property type="project" value="TreeGrafter"/>
</dbReference>
<dbReference type="Proteomes" id="UP000316217">
    <property type="component" value="Unassembled WGS sequence"/>
</dbReference>
<comment type="cofactor">
    <cofactor evidence="1">
        <name>pyridoxal 5'-phosphate</name>
        <dbReference type="ChEBI" id="CHEBI:597326"/>
    </cofactor>
</comment>
<keyword evidence="3" id="KW-0456">Lyase</keyword>
<feature type="domain" description="Tryptophan synthase beta chain-like PALP" evidence="4">
    <location>
        <begin position="15"/>
        <end position="314"/>
    </location>
</feature>
<dbReference type="RefSeq" id="WP_125672405.1">
    <property type="nucleotide sequence ID" value="NZ_RCOS01000146.1"/>
</dbReference>
<dbReference type="PANTHER" id="PTHR48078">
    <property type="entry name" value="THREONINE DEHYDRATASE, MITOCHONDRIAL-RELATED"/>
    <property type="match status" value="1"/>
</dbReference>
<dbReference type="GO" id="GO:0004794">
    <property type="term" value="F:threonine deaminase activity"/>
    <property type="evidence" value="ECO:0007669"/>
    <property type="project" value="TreeGrafter"/>
</dbReference>
<dbReference type="GO" id="GO:0006567">
    <property type="term" value="P:L-threonine catabolic process"/>
    <property type="evidence" value="ECO:0007669"/>
    <property type="project" value="TreeGrafter"/>
</dbReference>
<proteinExistence type="predicted"/>
<gene>
    <name evidence="5" type="ORF">D6D85_13115</name>
    <name evidence="6" type="ORF">EF810_04680</name>
</gene>
<dbReference type="InterPro" id="IPR050147">
    <property type="entry name" value="Ser/Thr_Dehydratase"/>
</dbReference>
<organism evidence="5 7">
    <name type="scientific">Candidatus Methanodesulfokora washburnensis</name>
    <dbReference type="NCBI Taxonomy" id="2478471"/>
    <lineage>
        <taxon>Archaea</taxon>
        <taxon>Thermoproteota</taxon>
        <taxon>Candidatus Korarchaeia</taxon>
        <taxon>Candidatus Korarchaeia incertae sedis</taxon>
        <taxon>Candidatus Methanodesulfokora</taxon>
    </lineage>
</organism>
<dbReference type="Pfam" id="PF00291">
    <property type="entry name" value="PALP"/>
    <property type="match status" value="1"/>
</dbReference>
<evidence type="ECO:0000313" key="6">
    <source>
        <dbReference type="EMBL" id="RZN61635.1"/>
    </source>
</evidence>
<dbReference type="OrthoDB" id="6371at2157"/>
<dbReference type="EMBL" id="RXII01000072">
    <property type="protein sequence ID" value="RZN61635.1"/>
    <property type="molecule type" value="Genomic_DNA"/>
</dbReference>
<evidence type="ECO:0000256" key="1">
    <source>
        <dbReference type="ARBA" id="ARBA00001933"/>
    </source>
</evidence>
<name>A0A3R9X0Y2_9CREN</name>
<dbReference type="EMBL" id="RCOS01000146">
    <property type="protein sequence ID" value="RSN72566.1"/>
    <property type="molecule type" value="Genomic_DNA"/>
</dbReference>
<dbReference type="PANTHER" id="PTHR48078:SF6">
    <property type="entry name" value="L-THREONINE DEHYDRATASE CATABOLIC TDCB"/>
    <property type="match status" value="1"/>
</dbReference>
<evidence type="ECO:0000313" key="5">
    <source>
        <dbReference type="EMBL" id="RSN72566.1"/>
    </source>
</evidence>
<dbReference type="InterPro" id="IPR001926">
    <property type="entry name" value="TrpB-like_PALP"/>
</dbReference>
<dbReference type="InterPro" id="IPR036052">
    <property type="entry name" value="TrpB-like_PALP_sf"/>
</dbReference>